<accession>A0A5D2RRJ3</accession>
<proteinExistence type="predicted"/>
<feature type="transmembrane region" description="Helical" evidence="10">
    <location>
        <begin position="675"/>
        <end position="694"/>
    </location>
</feature>
<keyword evidence="8 10" id="KW-1133">Transmembrane helix</keyword>
<keyword evidence="5" id="KW-0808">Transferase</keyword>
<dbReference type="Pfam" id="PF25333">
    <property type="entry name" value="DUF2921_N"/>
    <property type="match status" value="2"/>
</dbReference>
<evidence type="ECO:0000259" key="12">
    <source>
        <dbReference type="Pfam" id="PF25333"/>
    </source>
</evidence>
<dbReference type="GO" id="GO:0012505">
    <property type="term" value="C:endomembrane system"/>
    <property type="evidence" value="ECO:0007669"/>
    <property type="project" value="UniProtKB-SubCell"/>
</dbReference>
<comment type="subcellular location">
    <subcellularLocation>
        <location evidence="2">Endomembrane system</location>
        <topology evidence="2">Multi-pass membrane protein</topology>
    </subcellularLocation>
</comment>
<evidence type="ECO:0000256" key="6">
    <source>
        <dbReference type="ARBA" id="ARBA00022692"/>
    </source>
</evidence>
<evidence type="ECO:0000256" key="5">
    <source>
        <dbReference type="ARBA" id="ARBA00022679"/>
    </source>
</evidence>
<dbReference type="PANTHER" id="PTHR33389">
    <property type="entry name" value="FAMILY PROTEIN, PUTATIVE (DUF2921)-RELATED"/>
    <property type="match status" value="1"/>
</dbReference>
<dbReference type="Proteomes" id="UP000322667">
    <property type="component" value="Chromosome A01"/>
</dbReference>
<dbReference type="Pfam" id="PF11145">
    <property type="entry name" value="DUF2921"/>
    <property type="match status" value="1"/>
</dbReference>
<dbReference type="PANTHER" id="PTHR33389:SF17">
    <property type="entry name" value="DUF2921 FAMILY PROTEIN"/>
    <property type="match status" value="1"/>
</dbReference>
<comment type="catalytic activity">
    <reaction evidence="1">
        <text>S-ubiquitinyl-[E2 ubiquitin-conjugating enzyme]-L-cysteine + [acceptor protein]-L-lysine = [E2 ubiquitin-conjugating enzyme]-L-cysteine + N(6)-ubiquitinyl-[acceptor protein]-L-lysine.</text>
        <dbReference type="EC" id="2.3.2.27"/>
    </reaction>
</comment>
<dbReference type="AlphaFoldDB" id="A0A5D2RRJ3"/>
<dbReference type="InterPro" id="IPR057425">
    <property type="entry name" value="DUF2921_N"/>
</dbReference>
<organism evidence="13 14">
    <name type="scientific">Gossypium tomentosum</name>
    <name type="common">Hawaiian cotton</name>
    <name type="synonym">Gossypium sandvicense</name>
    <dbReference type="NCBI Taxonomy" id="34277"/>
    <lineage>
        <taxon>Eukaryota</taxon>
        <taxon>Viridiplantae</taxon>
        <taxon>Streptophyta</taxon>
        <taxon>Embryophyta</taxon>
        <taxon>Tracheophyta</taxon>
        <taxon>Spermatophyta</taxon>
        <taxon>Magnoliopsida</taxon>
        <taxon>eudicotyledons</taxon>
        <taxon>Gunneridae</taxon>
        <taxon>Pentapetalae</taxon>
        <taxon>rosids</taxon>
        <taxon>malvids</taxon>
        <taxon>Malvales</taxon>
        <taxon>Malvaceae</taxon>
        <taxon>Malvoideae</taxon>
        <taxon>Gossypium</taxon>
    </lineage>
</organism>
<feature type="domain" description="DUF2921" evidence="12">
    <location>
        <begin position="16"/>
        <end position="201"/>
    </location>
</feature>
<evidence type="ECO:0000256" key="4">
    <source>
        <dbReference type="ARBA" id="ARBA00012483"/>
    </source>
</evidence>
<evidence type="ECO:0000256" key="7">
    <source>
        <dbReference type="ARBA" id="ARBA00022786"/>
    </source>
</evidence>
<dbReference type="EMBL" id="CM017610">
    <property type="protein sequence ID" value="TYI42144.1"/>
    <property type="molecule type" value="Genomic_DNA"/>
</dbReference>
<name>A0A5D2RRJ3_GOSTO</name>
<evidence type="ECO:0000256" key="2">
    <source>
        <dbReference type="ARBA" id="ARBA00004127"/>
    </source>
</evidence>
<feature type="transmembrane region" description="Helical" evidence="10">
    <location>
        <begin position="587"/>
        <end position="608"/>
    </location>
</feature>
<keyword evidence="7" id="KW-0833">Ubl conjugation pathway</keyword>
<comment type="pathway">
    <text evidence="3">Protein modification; protein ubiquitination.</text>
</comment>
<evidence type="ECO:0000256" key="1">
    <source>
        <dbReference type="ARBA" id="ARBA00000900"/>
    </source>
</evidence>
<evidence type="ECO:0000313" key="13">
    <source>
        <dbReference type="EMBL" id="TYI42144.1"/>
    </source>
</evidence>
<evidence type="ECO:0000256" key="9">
    <source>
        <dbReference type="ARBA" id="ARBA00023136"/>
    </source>
</evidence>
<keyword evidence="6 10" id="KW-0812">Transmembrane</keyword>
<feature type="domain" description="DUF2921" evidence="12">
    <location>
        <begin position="387"/>
        <end position="555"/>
    </location>
</feature>
<sequence length="844" mass="95501">MCLWLLKPVSSVLHSYSDHCFSIFPEPVPNSEPPGYEFASFGPSQSGFYYSDGDFRVVSSNITRHTNSFSFYTTAVSQTDKDGVFMIEGSFELQSPFVLQSLLYGSGSSKGSVSTPHVPPTVADYKNPFILKLHGFWYESLGELCMVGTGSSYLKEGTLLTPVAVLKLHNIKTSSSITSLITGTLESLSPSNDSNYFEPISILLFPQLNYKFTFVSGDSTDELSDGSDPEKNLPVYDVLRGRTFCSKFTSLVFRNVYNLQYTGCRSNKKCLPRDGVIANLPGSMSLSAVDCSDVLKRVQILLTFDDNTKPSRHEKRFDPNTTLIGEGIWDDKKNQLHVLLCRFLNITNSWSNAHTNKTVDDSGYFEKIVFRKLDRVSNLCTEKKLARNKRQRYPSPKFFGMRFSISVKSSKGRTGWGFADALTVNNQLYMHTHLMFAAINDDFERLTRWEPQGRANISYIIDIKWHNPLNASIALDEKMEITAEGIYDADTGGLCMVGCRKISSIDQFGNASMDCDIILNFQFAPVKGFKNERYIRGRIRSIREKFDLLYFHPLDVSSIAMVVISQTLACLFVRSQLYHSKRQPNRLPFTSLVMLVILTLGQLIPLVLNYEALFHQKNDQGTVLFQTGGWLEVNEVIVRITSMVAFLLQLHILQQAFLSRSNDRNGKGLWFAEKMSLLVTLPLYLYGAFVVLLADRANYRCDTVLLPTRPVDYWQRSTWDDLKSYAGLISDGFLLPQILFNIFSSSRENALRPSFYIGTSLVRLLPHAYDLYCDHSYVEYMGTSIYANPAKDFFSTAWDVIILIGVLLLAVIIYLQQQFGGCCIVPKRFRWRGSYEKIPAVGQS</sequence>
<gene>
    <name evidence="13" type="ORF">ES332_A01G076900v1</name>
</gene>
<dbReference type="InterPro" id="IPR021319">
    <property type="entry name" value="DUF2921"/>
</dbReference>
<evidence type="ECO:0000256" key="3">
    <source>
        <dbReference type="ARBA" id="ARBA00004906"/>
    </source>
</evidence>
<feature type="transmembrane region" description="Helical" evidence="10">
    <location>
        <begin position="556"/>
        <end position="575"/>
    </location>
</feature>
<dbReference type="GO" id="GO:0061630">
    <property type="term" value="F:ubiquitin protein ligase activity"/>
    <property type="evidence" value="ECO:0007669"/>
    <property type="project" value="UniProtKB-EC"/>
</dbReference>
<evidence type="ECO:0000313" key="14">
    <source>
        <dbReference type="Proteomes" id="UP000322667"/>
    </source>
</evidence>
<evidence type="ECO:0000256" key="8">
    <source>
        <dbReference type="ARBA" id="ARBA00022989"/>
    </source>
</evidence>
<feature type="domain" description="SWEET-like" evidence="11">
    <location>
        <begin position="559"/>
        <end position="829"/>
    </location>
</feature>
<evidence type="ECO:0000256" key="10">
    <source>
        <dbReference type="SAM" id="Phobius"/>
    </source>
</evidence>
<reference evidence="13 14" key="1">
    <citation type="submission" date="2019-07" db="EMBL/GenBank/DDBJ databases">
        <title>WGS assembly of Gossypium tomentosum.</title>
        <authorList>
            <person name="Chen Z.J."/>
            <person name="Sreedasyam A."/>
            <person name="Ando A."/>
            <person name="Song Q."/>
            <person name="De L."/>
            <person name="Hulse-Kemp A."/>
            <person name="Ding M."/>
            <person name="Ye W."/>
            <person name="Kirkbride R."/>
            <person name="Jenkins J."/>
            <person name="Plott C."/>
            <person name="Lovell J."/>
            <person name="Lin Y.-M."/>
            <person name="Vaughn R."/>
            <person name="Liu B."/>
            <person name="Li W."/>
            <person name="Simpson S."/>
            <person name="Scheffler B."/>
            <person name="Saski C."/>
            <person name="Grover C."/>
            <person name="Hu G."/>
            <person name="Conover J."/>
            <person name="Carlson J."/>
            <person name="Shu S."/>
            <person name="Boston L."/>
            <person name="Williams M."/>
            <person name="Peterson D."/>
            <person name="Mcgee K."/>
            <person name="Jones D."/>
            <person name="Wendel J."/>
            <person name="Stelly D."/>
            <person name="Grimwood J."/>
            <person name="Schmutz J."/>
        </authorList>
    </citation>
    <scope>NUCLEOTIDE SEQUENCE [LARGE SCALE GENOMIC DNA]</scope>
    <source>
        <strain evidence="13">7179.01</strain>
    </source>
</reference>
<dbReference type="EC" id="2.3.2.27" evidence="4"/>
<keyword evidence="14" id="KW-1185">Reference proteome</keyword>
<keyword evidence="9 10" id="KW-0472">Membrane</keyword>
<evidence type="ECO:0000259" key="11">
    <source>
        <dbReference type="Pfam" id="PF11145"/>
    </source>
</evidence>
<protein>
    <recommendedName>
        <fullName evidence="4">RING-type E3 ubiquitin transferase</fullName>
        <ecNumber evidence="4">2.3.2.27</ecNumber>
    </recommendedName>
</protein>
<feature type="transmembrane region" description="Helical" evidence="10">
    <location>
        <begin position="793"/>
        <end position="815"/>
    </location>
</feature>